<dbReference type="Gene3D" id="3.90.25.10">
    <property type="entry name" value="UDP-galactose 4-epimerase, domain 1"/>
    <property type="match status" value="1"/>
</dbReference>
<protein>
    <submittedName>
        <fullName evidence="2">NAD(P)H-binding protein</fullName>
    </submittedName>
</protein>
<dbReference type="SUPFAM" id="SSF51735">
    <property type="entry name" value="NAD(P)-binding Rossmann-fold domains"/>
    <property type="match status" value="1"/>
</dbReference>
<dbReference type="InterPro" id="IPR036291">
    <property type="entry name" value="NAD(P)-bd_dom_sf"/>
</dbReference>
<dbReference type="PANTHER" id="PTHR47129:SF1">
    <property type="entry name" value="NMRA-LIKE DOMAIN-CONTAINING PROTEIN"/>
    <property type="match status" value="1"/>
</dbReference>
<dbReference type="InterPro" id="IPR052718">
    <property type="entry name" value="NmrA-type_oxidoreductase"/>
</dbReference>
<feature type="domain" description="NAD(P)-binding" evidence="1">
    <location>
        <begin position="8"/>
        <end position="182"/>
    </location>
</feature>
<dbReference type="Gene3D" id="3.40.50.720">
    <property type="entry name" value="NAD(P)-binding Rossmann-like Domain"/>
    <property type="match status" value="1"/>
</dbReference>
<dbReference type="RefSeq" id="WP_350277714.1">
    <property type="nucleotide sequence ID" value="NZ_CP158165.1"/>
</dbReference>
<reference evidence="2" key="1">
    <citation type="submission" date="2024-06" db="EMBL/GenBank/DDBJ databases">
        <title>Kribbella sp. strain HUAS MG21 genome sequences.</title>
        <authorList>
            <person name="Mo P."/>
        </authorList>
    </citation>
    <scope>NUCLEOTIDE SEQUENCE</scope>
    <source>
        <strain evidence="2">HUAS MG21</strain>
    </source>
</reference>
<evidence type="ECO:0000259" key="1">
    <source>
        <dbReference type="Pfam" id="PF13460"/>
    </source>
</evidence>
<dbReference type="InterPro" id="IPR016040">
    <property type="entry name" value="NAD(P)-bd_dom"/>
</dbReference>
<dbReference type="EMBL" id="CP158165">
    <property type="protein sequence ID" value="XBV24898.1"/>
    <property type="molecule type" value="Genomic_DNA"/>
</dbReference>
<dbReference type="AlphaFoldDB" id="A0AAU7TDX5"/>
<gene>
    <name evidence="2" type="ORF">ABN611_00470</name>
</gene>
<proteinExistence type="predicted"/>
<name>A0AAU7TDX5_9ACTN</name>
<sequence>MSIVVTAATGHLGTLVVDELLQRVPADQVVAVARNAAKAAPLAERGVEVRIADYNDPAALAKAFGAGDTVLLISGLEPNRLEQHKAVLAAAQDAGVARIAYTSVLGGPEADFDLAADHRATEQAILDSGLPYTILRNGWYNEVYTDQLAVQLANGVVGSAGDGLIASAARRDYAAAAAVVLTSEGHEKKAYELNGDVAWTLTEYAAELAKQSGMDIGYTNLSPEDHAQVLVGAGLPEPVAQLFVGVDNAIERGLLAGRGSDLTRLIGRPTTPVAESISAALKTVQAG</sequence>
<dbReference type="PANTHER" id="PTHR47129">
    <property type="entry name" value="QUINONE OXIDOREDUCTASE 2"/>
    <property type="match status" value="1"/>
</dbReference>
<dbReference type="Pfam" id="PF13460">
    <property type="entry name" value="NAD_binding_10"/>
    <property type="match status" value="1"/>
</dbReference>
<accession>A0AAU7TDX5</accession>
<evidence type="ECO:0000313" key="2">
    <source>
        <dbReference type="EMBL" id="XBV24898.1"/>
    </source>
</evidence>
<organism evidence="2">
    <name type="scientific">Kribbella sp. HUAS MG21</name>
    <dbReference type="NCBI Taxonomy" id="3160966"/>
    <lineage>
        <taxon>Bacteria</taxon>
        <taxon>Bacillati</taxon>
        <taxon>Actinomycetota</taxon>
        <taxon>Actinomycetes</taxon>
        <taxon>Propionibacteriales</taxon>
        <taxon>Kribbellaceae</taxon>
        <taxon>Kribbella</taxon>
    </lineage>
</organism>